<keyword evidence="9" id="KW-1185">Reference proteome</keyword>
<dbReference type="Gene3D" id="2.160.20.10">
    <property type="entry name" value="Single-stranded right-handed beta-helix, Pectin lyase-like"/>
    <property type="match status" value="1"/>
</dbReference>
<dbReference type="PANTHER" id="PTHR31339:SF3">
    <property type="entry name" value="PECTIN LYASE-LIKE SUPERFAMILY PROTEIN"/>
    <property type="match status" value="1"/>
</dbReference>
<dbReference type="Proteomes" id="UP000247903">
    <property type="component" value="Unassembled WGS sequence"/>
</dbReference>
<evidence type="ECO:0000313" key="8">
    <source>
        <dbReference type="EMBL" id="PXY42149.1"/>
    </source>
</evidence>
<proteinExistence type="inferred from homology"/>
<dbReference type="Pfam" id="PF18962">
    <property type="entry name" value="Por_Secre_tail"/>
    <property type="match status" value="1"/>
</dbReference>
<dbReference type="SUPFAM" id="SSF49785">
    <property type="entry name" value="Galactose-binding domain-like"/>
    <property type="match status" value="1"/>
</dbReference>
<evidence type="ECO:0000256" key="6">
    <source>
        <dbReference type="SAM" id="SignalP"/>
    </source>
</evidence>
<dbReference type="InterPro" id="IPR026444">
    <property type="entry name" value="Secre_tail"/>
</dbReference>
<feature type="domain" description="CBM6" evidence="7">
    <location>
        <begin position="33"/>
        <end position="171"/>
    </location>
</feature>
<dbReference type="InterPro" id="IPR051801">
    <property type="entry name" value="GH28_Enzymes"/>
</dbReference>
<dbReference type="InterPro" id="IPR005084">
    <property type="entry name" value="CBM6"/>
</dbReference>
<name>A0A2V4BSV2_9FLAO</name>
<protein>
    <recommendedName>
        <fullName evidence="7">CBM6 domain-containing protein</fullName>
    </recommendedName>
</protein>
<dbReference type="CDD" id="cd04084">
    <property type="entry name" value="CBM6_xylanase-like"/>
    <property type="match status" value="1"/>
</dbReference>
<evidence type="ECO:0000256" key="5">
    <source>
        <dbReference type="RuleBase" id="RU361169"/>
    </source>
</evidence>
<dbReference type="Pfam" id="PF18998">
    <property type="entry name" value="Flg_new_2"/>
    <property type="match status" value="1"/>
</dbReference>
<dbReference type="GO" id="GO:0030246">
    <property type="term" value="F:carbohydrate binding"/>
    <property type="evidence" value="ECO:0007669"/>
    <property type="project" value="InterPro"/>
</dbReference>
<dbReference type="GO" id="GO:0005975">
    <property type="term" value="P:carbohydrate metabolic process"/>
    <property type="evidence" value="ECO:0007669"/>
    <property type="project" value="InterPro"/>
</dbReference>
<keyword evidence="3 5" id="KW-0378">Hydrolase</keyword>
<dbReference type="SMART" id="SM00710">
    <property type="entry name" value="PbH1"/>
    <property type="match status" value="5"/>
</dbReference>
<dbReference type="InterPro" id="IPR006626">
    <property type="entry name" value="PbH1"/>
</dbReference>
<dbReference type="InterPro" id="IPR044060">
    <property type="entry name" value="Bacterial_rp_domain"/>
</dbReference>
<dbReference type="InterPro" id="IPR000743">
    <property type="entry name" value="Glyco_hydro_28"/>
</dbReference>
<dbReference type="PANTHER" id="PTHR31339">
    <property type="entry name" value="PECTIN LYASE-RELATED"/>
    <property type="match status" value="1"/>
</dbReference>
<accession>A0A2V4BSV2</accession>
<dbReference type="Gene3D" id="2.60.120.260">
    <property type="entry name" value="Galactose-binding domain-like"/>
    <property type="match status" value="1"/>
</dbReference>
<dbReference type="PROSITE" id="PS51175">
    <property type="entry name" value="CBM6"/>
    <property type="match status" value="1"/>
</dbReference>
<dbReference type="InterPro" id="IPR012334">
    <property type="entry name" value="Pectin_lyas_fold"/>
</dbReference>
<dbReference type="EMBL" id="QJHK01000002">
    <property type="protein sequence ID" value="PXY42149.1"/>
    <property type="molecule type" value="Genomic_DNA"/>
</dbReference>
<evidence type="ECO:0000259" key="7">
    <source>
        <dbReference type="PROSITE" id="PS51175"/>
    </source>
</evidence>
<gene>
    <name evidence="8" type="ORF">DMB65_02635</name>
</gene>
<organism evidence="8 9">
    <name type="scientific">Flavobacterium cheongpyeongense</name>
    <dbReference type="NCBI Taxonomy" id="2212651"/>
    <lineage>
        <taxon>Bacteria</taxon>
        <taxon>Pseudomonadati</taxon>
        <taxon>Bacteroidota</taxon>
        <taxon>Flavobacteriia</taxon>
        <taxon>Flavobacteriales</taxon>
        <taxon>Flavobacteriaceae</taxon>
        <taxon>Flavobacterium</taxon>
    </lineage>
</organism>
<dbReference type="AlphaFoldDB" id="A0A2V4BSV2"/>
<dbReference type="SMART" id="SM00606">
    <property type="entry name" value="CBD_IV"/>
    <property type="match status" value="1"/>
</dbReference>
<dbReference type="Pfam" id="PF03422">
    <property type="entry name" value="CBM_6"/>
    <property type="match status" value="1"/>
</dbReference>
<feature type="signal peptide" evidence="6">
    <location>
        <begin position="1"/>
        <end position="29"/>
    </location>
</feature>
<dbReference type="NCBIfam" id="TIGR04183">
    <property type="entry name" value="Por_Secre_tail"/>
    <property type="match status" value="1"/>
</dbReference>
<evidence type="ECO:0000313" key="9">
    <source>
        <dbReference type="Proteomes" id="UP000247903"/>
    </source>
</evidence>
<dbReference type="InterPro" id="IPR011050">
    <property type="entry name" value="Pectin_lyase_fold/virulence"/>
</dbReference>
<dbReference type="SUPFAM" id="SSF51126">
    <property type="entry name" value="Pectin lyase-like"/>
    <property type="match status" value="1"/>
</dbReference>
<keyword evidence="4 5" id="KW-0326">Glycosidase</keyword>
<keyword evidence="2 6" id="KW-0732">Signal</keyword>
<feature type="chain" id="PRO_5016158541" description="CBM6 domain-containing protein" evidence="6">
    <location>
        <begin position="30"/>
        <end position="775"/>
    </location>
</feature>
<dbReference type="Pfam" id="PF00295">
    <property type="entry name" value="Glyco_hydro_28"/>
    <property type="match status" value="1"/>
</dbReference>
<dbReference type="GO" id="GO:0004650">
    <property type="term" value="F:polygalacturonase activity"/>
    <property type="evidence" value="ECO:0007669"/>
    <property type="project" value="InterPro"/>
</dbReference>
<dbReference type="InterPro" id="IPR006584">
    <property type="entry name" value="Cellulose-bd_IV"/>
</dbReference>
<sequence>MLKTRKKLEMKKQLFISLLLMFVSAIGFSQTTQRLEAENYSTYNGVSIETNAALSGGKNIGSCKNGYWVKFAAHAFSQYDTRFDIAAASKTQTGSPTVGALAGTVEIRIDAVTGTLIGTANINTTSTANWTTYQTISATIAQTTGTHDLYFVFKPVAGNNYVGNFDYFEKVTNNPNVAIYTLTTNVSPALTGTIIGNLSGTQYTEGTQITVTANPGYGYVFLRWEDANGNLISTNRTLSFAMTAANTTCVAQFVAETFPDVATTQMLPNIPATQYVITEAVYGGSTANLNNATAINAAINAANAAGGGTVVVPAAAAPFLSGPITMKSNVNLQISAGATLQLMPYGNGNGVPAGSYPNSGTVDTYTTFIYGENLTNIAITGGGTIEGDGSAWWTAFDATGIGRPGIIRFKACNKVLVSDITIHNAPNVSLTMGKSGSGRGGNGTIKNVTVMAPETAPNTDALDVWYWDGLDVLNCKFSVGDDDVAIDANSQNIKIKNCAFGEGHGVSIGSYTSNVNNVFVDNCSFNGTSNGFRLKSAIDRGGNETTFYYSNVTMENVSTPFAITSWYPKEPTAAPATLVAGTVTGTTPTWKNITFKNITVNNSTNAGVLFGLPESPITNVVFDNVKINATAKGMVANFVAGLVFQNCSSITIPNGSGNAIISYSAESVSGSNIINGINTTTGAPTTCNLSVGDISFTNKFSFYPNPVKGGNFTISTDSGIEKIVIYNLSGTKIKELNGNDLTQQTIDVEGFSTGCYLVQIMLDNGKINTAKLIKE</sequence>
<evidence type="ECO:0000256" key="2">
    <source>
        <dbReference type="ARBA" id="ARBA00022729"/>
    </source>
</evidence>
<dbReference type="InterPro" id="IPR008979">
    <property type="entry name" value="Galactose-bd-like_sf"/>
</dbReference>
<reference evidence="8 9" key="1">
    <citation type="submission" date="2018-05" db="EMBL/GenBank/DDBJ databases">
        <title>Flavobacterium sp. strain IMCC34759, incomplete genome.</title>
        <authorList>
            <person name="Joung Y."/>
            <person name="Cho J."/>
        </authorList>
    </citation>
    <scope>NUCLEOTIDE SEQUENCE [LARGE SCALE GENOMIC DNA]</scope>
    <source>
        <strain evidence="8 9">IMCC34759</strain>
    </source>
</reference>
<dbReference type="PROSITE" id="PS00502">
    <property type="entry name" value="POLYGALACTURONASE"/>
    <property type="match status" value="1"/>
</dbReference>
<comment type="similarity">
    <text evidence="1 5">Belongs to the glycosyl hydrolase 28 family.</text>
</comment>
<evidence type="ECO:0000256" key="1">
    <source>
        <dbReference type="ARBA" id="ARBA00008834"/>
    </source>
</evidence>
<comment type="caution">
    <text evidence="8">The sequence shown here is derived from an EMBL/GenBank/DDBJ whole genome shotgun (WGS) entry which is preliminary data.</text>
</comment>
<evidence type="ECO:0000256" key="4">
    <source>
        <dbReference type="ARBA" id="ARBA00023295"/>
    </source>
</evidence>
<evidence type="ECO:0000256" key="3">
    <source>
        <dbReference type="ARBA" id="ARBA00022801"/>
    </source>
</evidence>